<sequence>MSWWKRLLGGKGAAGRETAAPLAETAAEAGAPVIGEDDPRIAAGHARLDACWRAIGAVDDDVIGYLINPMFQGAPAWPNTRQAYRVIRTEDSLILASDGLADPFVGTSMDDASGLGLEVFLETTGAQGRPFDDIRASGDFALIEMVAQNMAAHGGVAGLLDRMGVLSMALPLGGQAPEGWADENGDMGVLLGLPVPGREGRVALPFGPVRLVAATPLRPAELAAAAASGEARAALAADLAATPAGHRFDRARQSLR</sequence>
<dbReference type="AlphaFoldDB" id="A0A2S8SDK2"/>
<dbReference type="RefSeq" id="WP_105513150.1">
    <property type="nucleotide sequence ID" value="NZ_PVEP01000001.1"/>
</dbReference>
<dbReference type="EMBL" id="PVEP01000001">
    <property type="protein sequence ID" value="PQV58927.1"/>
    <property type="molecule type" value="Genomic_DNA"/>
</dbReference>
<protein>
    <recommendedName>
        <fullName evidence="3">Suppressor of fused protein SUFU</fullName>
    </recommendedName>
</protein>
<gene>
    <name evidence="1" type="ORF">LX70_00746</name>
</gene>
<dbReference type="OrthoDB" id="9804723at2"/>
<comment type="caution">
    <text evidence="1">The sequence shown here is derived from an EMBL/GenBank/DDBJ whole genome shotgun (WGS) entry which is preliminary data.</text>
</comment>
<evidence type="ECO:0000313" key="2">
    <source>
        <dbReference type="Proteomes" id="UP000238338"/>
    </source>
</evidence>
<organism evidence="1 2">
    <name type="scientific">Albidovulum denitrificans</name>
    <dbReference type="NCBI Taxonomy" id="404881"/>
    <lineage>
        <taxon>Bacteria</taxon>
        <taxon>Pseudomonadati</taxon>
        <taxon>Pseudomonadota</taxon>
        <taxon>Alphaproteobacteria</taxon>
        <taxon>Rhodobacterales</taxon>
        <taxon>Paracoccaceae</taxon>
        <taxon>Albidovulum</taxon>
    </lineage>
</organism>
<name>A0A2S8SDK2_9RHOB</name>
<evidence type="ECO:0000313" key="1">
    <source>
        <dbReference type="EMBL" id="PQV58927.1"/>
    </source>
</evidence>
<dbReference type="Proteomes" id="UP000238338">
    <property type="component" value="Unassembled WGS sequence"/>
</dbReference>
<accession>A0A2S8SDK2</accession>
<evidence type="ECO:0008006" key="3">
    <source>
        <dbReference type="Google" id="ProtNLM"/>
    </source>
</evidence>
<keyword evidence="2" id="KW-1185">Reference proteome</keyword>
<proteinExistence type="predicted"/>
<reference evidence="1 2" key="1">
    <citation type="submission" date="2018-02" db="EMBL/GenBank/DDBJ databases">
        <title>Genomic Encyclopedia of Archaeal and Bacterial Type Strains, Phase II (KMG-II): from individual species to whole genera.</title>
        <authorList>
            <person name="Goeker M."/>
        </authorList>
    </citation>
    <scope>NUCLEOTIDE SEQUENCE [LARGE SCALE GENOMIC DNA]</scope>
    <source>
        <strain evidence="1 2">DSM 18921</strain>
    </source>
</reference>